<dbReference type="AlphaFoldDB" id="A0A8T2RE86"/>
<feature type="region of interest" description="Disordered" evidence="1">
    <location>
        <begin position="56"/>
        <end position="76"/>
    </location>
</feature>
<dbReference type="Proteomes" id="UP000825935">
    <property type="component" value="Chromosome 27"/>
</dbReference>
<evidence type="ECO:0008006" key="4">
    <source>
        <dbReference type="Google" id="ProtNLM"/>
    </source>
</evidence>
<reference evidence="2 3" key="1">
    <citation type="submission" date="2021-08" db="EMBL/GenBank/DDBJ databases">
        <title>WGS assembly of Ceratopteris richardii.</title>
        <authorList>
            <person name="Marchant D.B."/>
            <person name="Chen G."/>
            <person name="Jenkins J."/>
            <person name="Shu S."/>
            <person name="Leebens-Mack J."/>
            <person name="Grimwood J."/>
            <person name="Schmutz J."/>
            <person name="Soltis P."/>
            <person name="Soltis D."/>
            <person name="Chen Z.-H."/>
        </authorList>
    </citation>
    <scope>NUCLEOTIDE SEQUENCE [LARGE SCALE GENOMIC DNA]</scope>
    <source>
        <strain evidence="2">Whitten #5841</strain>
        <tissue evidence="2">Leaf</tissue>
    </source>
</reference>
<evidence type="ECO:0000256" key="1">
    <source>
        <dbReference type="SAM" id="MobiDB-lite"/>
    </source>
</evidence>
<dbReference type="EMBL" id="CM035432">
    <property type="protein sequence ID" value="KAH7294782.1"/>
    <property type="molecule type" value="Genomic_DNA"/>
</dbReference>
<evidence type="ECO:0000313" key="2">
    <source>
        <dbReference type="EMBL" id="KAH7294782.1"/>
    </source>
</evidence>
<evidence type="ECO:0000313" key="3">
    <source>
        <dbReference type="Proteomes" id="UP000825935"/>
    </source>
</evidence>
<gene>
    <name evidence="2" type="ORF">KP509_27G018500</name>
</gene>
<accession>A0A8T2RE86</accession>
<comment type="caution">
    <text evidence="2">The sequence shown here is derived from an EMBL/GenBank/DDBJ whole genome shotgun (WGS) entry which is preliminary data.</text>
</comment>
<protein>
    <recommendedName>
        <fullName evidence="4">DUF4283 domain-containing protein</fullName>
    </recommendedName>
</protein>
<name>A0A8T2RE86_CERRI</name>
<keyword evidence="3" id="KW-1185">Reference proteome</keyword>
<organism evidence="2 3">
    <name type="scientific">Ceratopteris richardii</name>
    <name type="common">Triangle waterfern</name>
    <dbReference type="NCBI Taxonomy" id="49495"/>
    <lineage>
        <taxon>Eukaryota</taxon>
        <taxon>Viridiplantae</taxon>
        <taxon>Streptophyta</taxon>
        <taxon>Embryophyta</taxon>
        <taxon>Tracheophyta</taxon>
        <taxon>Polypodiopsida</taxon>
        <taxon>Polypodiidae</taxon>
        <taxon>Polypodiales</taxon>
        <taxon>Pteridineae</taxon>
        <taxon>Pteridaceae</taxon>
        <taxon>Parkerioideae</taxon>
        <taxon>Ceratopteris</taxon>
    </lineage>
</organism>
<sequence length="206" mass="22579">MALFEALRDGYSLMEVDNRFIVQAPSSLGRGDSTVMESSPLTVQGDTHLAVELSGVGDGGVQQSAPPSSSPRSYADTIRSNGVSTVPWIEGNLLQDARSAFQVINEGQWLYRNVPISCFKWHVGFNPKGSKPTRIPVWVEFPDLSIDFYPWVEGLGKIIGRVLGQKARASGINPKWDPQVLIEVDVSMSIKTHVDIKDSDGLKLHT</sequence>
<feature type="compositionally biased region" description="Low complexity" evidence="1">
    <location>
        <begin position="64"/>
        <end position="73"/>
    </location>
</feature>
<dbReference type="OrthoDB" id="1096772at2759"/>
<proteinExistence type="predicted"/>